<name>A0A9D3UF78_9ROSI</name>
<dbReference type="EMBL" id="JAIQCV010000012">
    <property type="protein sequence ID" value="KAH1039546.1"/>
    <property type="molecule type" value="Genomic_DNA"/>
</dbReference>
<dbReference type="PANTHER" id="PTHR37381:SF1">
    <property type="entry name" value="PENTATRICOPEPTIDE REPEAT (PPR) SUPERFAMILY PROTEIN"/>
    <property type="match status" value="1"/>
</dbReference>
<keyword evidence="2" id="KW-1185">Reference proteome</keyword>
<proteinExistence type="predicted"/>
<gene>
    <name evidence="1" type="ORF">J1N35_041289</name>
</gene>
<dbReference type="Proteomes" id="UP000828251">
    <property type="component" value="Unassembled WGS sequence"/>
</dbReference>
<dbReference type="OrthoDB" id="2017681at2759"/>
<comment type="caution">
    <text evidence="1">The sequence shown here is derived from an EMBL/GenBank/DDBJ whole genome shotgun (WGS) entry which is preliminary data.</text>
</comment>
<dbReference type="PANTHER" id="PTHR37381">
    <property type="entry name" value="PENTATRICOPEPTIDE REPEAT (PPR) SUPERFAMILY PROTEIN"/>
    <property type="match status" value="1"/>
</dbReference>
<reference evidence="1 2" key="1">
    <citation type="journal article" date="2021" name="Plant Biotechnol. J.">
        <title>Multi-omics assisted identification of the key and species-specific regulatory components of drought-tolerant mechanisms in Gossypium stocksii.</title>
        <authorList>
            <person name="Yu D."/>
            <person name="Ke L."/>
            <person name="Zhang D."/>
            <person name="Wu Y."/>
            <person name="Sun Y."/>
            <person name="Mei J."/>
            <person name="Sun J."/>
            <person name="Sun Y."/>
        </authorList>
    </citation>
    <scope>NUCLEOTIDE SEQUENCE [LARGE SCALE GENOMIC DNA]</scope>
    <source>
        <strain evidence="2">cv. E1</strain>
        <tissue evidence="1">Leaf</tissue>
    </source>
</reference>
<evidence type="ECO:0000313" key="2">
    <source>
        <dbReference type="Proteomes" id="UP000828251"/>
    </source>
</evidence>
<evidence type="ECO:0000313" key="1">
    <source>
        <dbReference type="EMBL" id="KAH1039546.1"/>
    </source>
</evidence>
<dbReference type="AlphaFoldDB" id="A0A9D3UF78"/>
<protein>
    <submittedName>
        <fullName evidence="1">Uncharacterized protein</fullName>
    </submittedName>
</protein>
<accession>A0A9D3UF78</accession>
<organism evidence="1 2">
    <name type="scientific">Gossypium stocksii</name>
    <dbReference type="NCBI Taxonomy" id="47602"/>
    <lineage>
        <taxon>Eukaryota</taxon>
        <taxon>Viridiplantae</taxon>
        <taxon>Streptophyta</taxon>
        <taxon>Embryophyta</taxon>
        <taxon>Tracheophyta</taxon>
        <taxon>Spermatophyta</taxon>
        <taxon>Magnoliopsida</taxon>
        <taxon>eudicotyledons</taxon>
        <taxon>Gunneridae</taxon>
        <taxon>Pentapetalae</taxon>
        <taxon>rosids</taxon>
        <taxon>malvids</taxon>
        <taxon>Malvales</taxon>
        <taxon>Malvaceae</taxon>
        <taxon>Malvoideae</taxon>
        <taxon>Gossypium</taxon>
    </lineage>
</organism>
<sequence length="228" mass="25451">MAKKIIVTKKALIPSLIKPSRMSKHGNGQRPDVGIYTTLVLGLATLLRVSNALRMINDICRVRVSLGEEIVFCAKCRYKYELISGNIISVDSEKIRLVFERNMEISAWKMGLKSLQILKQRVPTTVHSILVQTISGVAHTHRFATEIVELPAQEGERVTIACAAPSNIYRKVSPFKFSPTAPNFYPGELMCLTNHKDGKESQLLRASTKDGNNSILKPPFGVLLRNMF</sequence>